<accession>A0ACB7SU52</accession>
<name>A0ACB7SU52_HYAAI</name>
<dbReference type="Proteomes" id="UP000821845">
    <property type="component" value="Chromosome 2"/>
</dbReference>
<organism evidence="1 2">
    <name type="scientific">Hyalomma asiaticum</name>
    <name type="common">Tick</name>
    <dbReference type="NCBI Taxonomy" id="266040"/>
    <lineage>
        <taxon>Eukaryota</taxon>
        <taxon>Metazoa</taxon>
        <taxon>Ecdysozoa</taxon>
        <taxon>Arthropoda</taxon>
        <taxon>Chelicerata</taxon>
        <taxon>Arachnida</taxon>
        <taxon>Acari</taxon>
        <taxon>Parasitiformes</taxon>
        <taxon>Ixodida</taxon>
        <taxon>Ixodoidea</taxon>
        <taxon>Ixodidae</taxon>
        <taxon>Hyalomminae</taxon>
        <taxon>Hyalomma</taxon>
    </lineage>
</organism>
<keyword evidence="2" id="KW-1185">Reference proteome</keyword>
<evidence type="ECO:0000313" key="1">
    <source>
        <dbReference type="EMBL" id="KAH6938215.1"/>
    </source>
</evidence>
<protein>
    <submittedName>
        <fullName evidence="1">Uncharacterized protein</fullName>
    </submittedName>
</protein>
<comment type="caution">
    <text evidence="1">The sequence shown here is derived from an EMBL/GenBank/DDBJ whole genome shotgun (WGS) entry which is preliminary data.</text>
</comment>
<reference evidence="1" key="1">
    <citation type="submission" date="2020-05" db="EMBL/GenBank/DDBJ databases">
        <title>Large-scale comparative analyses of tick genomes elucidate their genetic diversity and vector capacities.</title>
        <authorList>
            <person name="Jia N."/>
            <person name="Wang J."/>
            <person name="Shi W."/>
            <person name="Du L."/>
            <person name="Sun Y."/>
            <person name="Zhan W."/>
            <person name="Jiang J."/>
            <person name="Wang Q."/>
            <person name="Zhang B."/>
            <person name="Ji P."/>
            <person name="Sakyi L.B."/>
            <person name="Cui X."/>
            <person name="Yuan T."/>
            <person name="Jiang B."/>
            <person name="Yang W."/>
            <person name="Lam T.T.-Y."/>
            <person name="Chang Q."/>
            <person name="Ding S."/>
            <person name="Wang X."/>
            <person name="Zhu J."/>
            <person name="Ruan X."/>
            <person name="Zhao L."/>
            <person name="Wei J."/>
            <person name="Que T."/>
            <person name="Du C."/>
            <person name="Cheng J."/>
            <person name="Dai P."/>
            <person name="Han X."/>
            <person name="Huang E."/>
            <person name="Gao Y."/>
            <person name="Liu J."/>
            <person name="Shao H."/>
            <person name="Ye R."/>
            <person name="Li L."/>
            <person name="Wei W."/>
            <person name="Wang X."/>
            <person name="Wang C."/>
            <person name="Yang T."/>
            <person name="Huo Q."/>
            <person name="Li W."/>
            <person name="Guo W."/>
            <person name="Chen H."/>
            <person name="Zhou L."/>
            <person name="Ni X."/>
            <person name="Tian J."/>
            <person name="Zhou Y."/>
            <person name="Sheng Y."/>
            <person name="Liu T."/>
            <person name="Pan Y."/>
            <person name="Xia L."/>
            <person name="Li J."/>
            <person name="Zhao F."/>
            <person name="Cao W."/>
        </authorList>
    </citation>
    <scope>NUCLEOTIDE SEQUENCE</scope>
    <source>
        <strain evidence="1">Hyas-2018</strain>
    </source>
</reference>
<evidence type="ECO:0000313" key="2">
    <source>
        <dbReference type="Proteomes" id="UP000821845"/>
    </source>
</evidence>
<dbReference type="EMBL" id="CM023482">
    <property type="protein sequence ID" value="KAH6938215.1"/>
    <property type="molecule type" value="Genomic_DNA"/>
</dbReference>
<proteinExistence type="predicted"/>
<sequence>MERVDRAYFTASAQAAQDKEVLSIPDLRIMATALHVRWTQAPLGVEYSFHLTLAGSPISPHNERGTGRRQLARSRLCVHGDGLQRPVMGNLLSLIFQVCALLYGMLGNETFKLAQSYQFMGLFIRMIAGPKSHEDIFGATVQLSGAAHIPGTSRLPAGMVLYELAGLPNKRMSTAQVHRFCHTMNVALVVVSLLVADSAWTATSSSSPVMGNLLSLIFQVCALFYSMLGNETLKLTQAYQFMGLFIRVIAGPNSQEDRFGATLQPSSAVRTPGMSRLPAAMVLYELAGMLRRILDHYTVEAAAF</sequence>
<gene>
    <name evidence="1" type="ORF">HPB50_007801</name>
</gene>